<feature type="region of interest" description="Disordered" evidence="1">
    <location>
        <begin position="24"/>
        <end position="59"/>
    </location>
</feature>
<evidence type="ECO:0000256" key="1">
    <source>
        <dbReference type="SAM" id="MobiDB-lite"/>
    </source>
</evidence>
<dbReference type="InterPro" id="IPR025326">
    <property type="entry name" value="DUF4232"/>
</dbReference>
<dbReference type="OrthoDB" id="3268346at2"/>
<keyword evidence="2" id="KW-0732">Signal</keyword>
<dbReference type="RefSeq" id="WP_093375225.1">
    <property type="nucleotide sequence ID" value="NZ_BNAN01000001.1"/>
</dbReference>
<proteinExistence type="predicted"/>
<name>A0A1I2DYT9_9MICO</name>
<protein>
    <recommendedName>
        <fullName evidence="3">DUF4232 domain-containing protein</fullName>
    </recommendedName>
</protein>
<organism evidence="4 5">
    <name type="scientific">Flavimobilis marinus</name>
    <dbReference type="NCBI Taxonomy" id="285351"/>
    <lineage>
        <taxon>Bacteria</taxon>
        <taxon>Bacillati</taxon>
        <taxon>Actinomycetota</taxon>
        <taxon>Actinomycetes</taxon>
        <taxon>Micrococcales</taxon>
        <taxon>Jonesiaceae</taxon>
        <taxon>Flavimobilis</taxon>
    </lineage>
</organism>
<gene>
    <name evidence="4" type="ORF">SAMN04488035_0800</name>
</gene>
<feature type="signal peptide" evidence="2">
    <location>
        <begin position="1"/>
        <end position="24"/>
    </location>
</feature>
<keyword evidence="5" id="KW-1185">Reference proteome</keyword>
<evidence type="ECO:0000259" key="3">
    <source>
        <dbReference type="Pfam" id="PF14016"/>
    </source>
</evidence>
<evidence type="ECO:0000313" key="4">
    <source>
        <dbReference type="EMBL" id="SFE85549.1"/>
    </source>
</evidence>
<evidence type="ECO:0000313" key="5">
    <source>
        <dbReference type="Proteomes" id="UP000198520"/>
    </source>
</evidence>
<dbReference type="EMBL" id="FONZ01000001">
    <property type="protein sequence ID" value="SFE85549.1"/>
    <property type="molecule type" value="Genomic_DNA"/>
</dbReference>
<feature type="chain" id="PRO_5011646931" description="DUF4232 domain-containing protein" evidence="2">
    <location>
        <begin position="25"/>
        <end position="240"/>
    </location>
</feature>
<evidence type="ECO:0000256" key="2">
    <source>
        <dbReference type="SAM" id="SignalP"/>
    </source>
</evidence>
<dbReference type="Proteomes" id="UP000198520">
    <property type="component" value="Unassembled WGS sequence"/>
</dbReference>
<sequence length="240" mass="23842">MLSLPRAAVLLGAVALGVGGCASPAEEPPPVATPGATSPGADDLAPGWDESPDSAEPTPDAALDASQLADIVRLPASGAVTDESCAPDDVAVTLTFTDAALGHRFGVLAVENASAEACTVEGYPGLGARGAWGSTFLLDVEHRDPIHADAEPTTVTVAPGERAQANVEWTGELAGAASEPVSLLVVQLATGQEALGHAVSMDGPPGEPDTGIDIGMLTTVRVGPFSAAPEVPDASDSPGV</sequence>
<dbReference type="PROSITE" id="PS51257">
    <property type="entry name" value="PROKAR_LIPOPROTEIN"/>
    <property type="match status" value="1"/>
</dbReference>
<dbReference type="Pfam" id="PF14016">
    <property type="entry name" value="DUF4232"/>
    <property type="match status" value="1"/>
</dbReference>
<reference evidence="5" key="1">
    <citation type="submission" date="2016-10" db="EMBL/GenBank/DDBJ databases">
        <authorList>
            <person name="Varghese N."/>
            <person name="Submissions S."/>
        </authorList>
    </citation>
    <scope>NUCLEOTIDE SEQUENCE [LARGE SCALE GENOMIC DNA]</scope>
    <source>
        <strain evidence="5">DSM 19083</strain>
    </source>
</reference>
<dbReference type="AlphaFoldDB" id="A0A1I2DYT9"/>
<accession>A0A1I2DYT9</accession>
<feature type="domain" description="DUF4232" evidence="3">
    <location>
        <begin position="85"/>
        <end position="193"/>
    </location>
</feature>